<keyword evidence="2" id="KW-1185">Reference proteome</keyword>
<comment type="caution">
    <text evidence="1">The sequence shown here is derived from an EMBL/GenBank/DDBJ whole genome shotgun (WGS) entry which is preliminary data.</text>
</comment>
<dbReference type="PATRIC" id="fig|1265738.3.peg.5123"/>
<proteinExistence type="predicted"/>
<dbReference type="RefSeq" id="WP_008702300.1">
    <property type="nucleotide sequence ID" value="NZ_ANOG01000724.1"/>
</dbReference>
<evidence type="ECO:0000313" key="2">
    <source>
        <dbReference type="Proteomes" id="UP000011991"/>
    </source>
</evidence>
<reference evidence="1 2" key="1">
    <citation type="journal article" date="2013" name="Mar. Genomics">
        <title>Expression of sulfatases in Rhodopirellula baltica and the diversity of sulfatases in the genus Rhodopirellula.</title>
        <authorList>
            <person name="Wegner C.E."/>
            <person name="Richter-Heitmann T."/>
            <person name="Klindworth A."/>
            <person name="Klockow C."/>
            <person name="Richter M."/>
            <person name="Achstetter T."/>
            <person name="Glockner F.O."/>
            <person name="Harder J."/>
        </authorList>
    </citation>
    <scope>NUCLEOTIDE SEQUENCE [LARGE SCALE GENOMIC DNA]</scope>
    <source>
        <strain evidence="1 2">SM1</strain>
    </source>
</reference>
<dbReference type="Proteomes" id="UP000011991">
    <property type="component" value="Unassembled WGS sequence"/>
</dbReference>
<dbReference type="EMBL" id="ANOG01000724">
    <property type="protein sequence ID" value="EMI17983.1"/>
    <property type="molecule type" value="Genomic_DNA"/>
</dbReference>
<evidence type="ECO:0000313" key="1">
    <source>
        <dbReference type="EMBL" id="EMI17983.1"/>
    </source>
</evidence>
<protein>
    <submittedName>
        <fullName evidence="1">Uncharacterized protein</fullName>
    </submittedName>
</protein>
<name>M5RET8_9BACT</name>
<dbReference type="AlphaFoldDB" id="M5RET8"/>
<gene>
    <name evidence="1" type="ORF">RMSM_05095</name>
</gene>
<sequence>MLSTSAIQDKTTAEWPTADWGTTEMKIEVIHKAVKIAVAIFCCMPAASTLAEDSFTVPETIVNVTIEPLRDGREMILTGAKIFFETAQSSYHVESQRERPELANRTQDVVILQSKLVRFGVHQLKFQSVEGAEIDLDTVQSRLKKNPLVLLLPSGASIHPQFAAALNPETVVAMRADSRRSPQRLVPRPNGG</sequence>
<dbReference type="OrthoDB" id="281002at2"/>
<organism evidence="1 2">
    <name type="scientific">Rhodopirellula maiorica SM1</name>
    <dbReference type="NCBI Taxonomy" id="1265738"/>
    <lineage>
        <taxon>Bacteria</taxon>
        <taxon>Pseudomonadati</taxon>
        <taxon>Planctomycetota</taxon>
        <taxon>Planctomycetia</taxon>
        <taxon>Pirellulales</taxon>
        <taxon>Pirellulaceae</taxon>
        <taxon>Novipirellula</taxon>
    </lineage>
</organism>
<accession>M5RET8</accession>